<dbReference type="PANTHER" id="PTHR31962:SF1">
    <property type="entry name" value="SPHINGOLIPID LONG CHAIN BASE-RESPONSIVE PROTEIN PIL1"/>
    <property type="match status" value="1"/>
</dbReference>
<reference evidence="1 2" key="1">
    <citation type="submission" date="2014-06" db="EMBL/GenBank/DDBJ databases">
        <title>Evolutionary Origins and Diversification of the Mycorrhizal Mutualists.</title>
        <authorList>
            <consortium name="DOE Joint Genome Institute"/>
            <consortium name="Mycorrhizal Genomics Consortium"/>
            <person name="Kohler A."/>
            <person name="Kuo A."/>
            <person name="Nagy L.G."/>
            <person name="Floudas D."/>
            <person name="Copeland A."/>
            <person name="Barry K.W."/>
            <person name="Cichocki N."/>
            <person name="Veneault-Fourrey C."/>
            <person name="LaButti K."/>
            <person name="Lindquist E.A."/>
            <person name="Lipzen A."/>
            <person name="Lundell T."/>
            <person name="Morin E."/>
            <person name="Murat C."/>
            <person name="Riley R."/>
            <person name="Ohm R."/>
            <person name="Sun H."/>
            <person name="Tunlid A."/>
            <person name="Henrissat B."/>
            <person name="Grigoriev I.V."/>
            <person name="Hibbett D.S."/>
            <person name="Martin F."/>
        </authorList>
    </citation>
    <scope>NUCLEOTIDE SEQUENCE [LARGE SCALE GENOMIC DNA]</scope>
    <source>
        <strain evidence="1 2">SS14</strain>
    </source>
</reference>
<proteinExistence type="predicted"/>
<dbReference type="GO" id="GO:0006897">
    <property type="term" value="P:endocytosis"/>
    <property type="evidence" value="ECO:0007669"/>
    <property type="project" value="TreeGrafter"/>
</dbReference>
<evidence type="ECO:0000313" key="1">
    <source>
        <dbReference type="EMBL" id="KIJ40285.1"/>
    </source>
</evidence>
<dbReference type="HOGENOM" id="CLU_2284077_0_0_1"/>
<dbReference type="PANTHER" id="PTHR31962">
    <property type="entry name" value="SPHINGOLIPID LONG CHAIN BASE-RESPONSIVE PROTEIN PIL1"/>
    <property type="match status" value="1"/>
</dbReference>
<accession>A0A0C9VQ03</accession>
<dbReference type="GO" id="GO:0008289">
    <property type="term" value="F:lipid binding"/>
    <property type="evidence" value="ECO:0007669"/>
    <property type="project" value="TreeGrafter"/>
</dbReference>
<dbReference type="InterPro" id="IPR028245">
    <property type="entry name" value="PIL1/LSP1"/>
</dbReference>
<dbReference type="Proteomes" id="UP000054279">
    <property type="component" value="Unassembled WGS sequence"/>
</dbReference>
<dbReference type="EMBL" id="KN837145">
    <property type="protein sequence ID" value="KIJ40285.1"/>
    <property type="molecule type" value="Genomic_DNA"/>
</dbReference>
<organism evidence="1 2">
    <name type="scientific">Sphaerobolus stellatus (strain SS14)</name>
    <dbReference type="NCBI Taxonomy" id="990650"/>
    <lineage>
        <taxon>Eukaryota</taxon>
        <taxon>Fungi</taxon>
        <taxon>Dikarya</taxon>
        <taxon>Basidiomycota</taxon>
        <taxon>Agaricomycotina</taxon>
        <taxon>Agaricomycetes</taxon>
        <taxon>Phallomycetidae</taxon>
        <taxon>Geastrales</taxon>
        <taxon>Sphaerobolaceae</taxon>
        <taxon>Sphaerobolus</taxon>
    </lineage>
</organism>
<dbReference type="InterPro" id="IPR027267">
    <property type="entry name" value="AH/BAR_dom_sf"/>
</dbReference>
<protein>
    <submittedName>
        <fullName evidence="1">Uncharacterized protein</fullName>
    </submittedName>
</protein>
<dbReference type="AlphaFoldDB" id="A0A0C9VQ03"/>
<gene>
    <name evidence="1" type="ORF">M422DRAFT_173944</name>
</gene>
<evidence type="ECO:0000313" key="2">
    <source>
        <dbReference type="Proteomes" id="UP000054279"/>
    </source>
</evidence>
<dbReference type="GO" id="GO:0005886">
    <property type="term" value="C:plasma membrane"/>
    <property type="evidence" value="ECO:0007669"/>
    <property type="project" value="TreeGrafter"/>
</dbReference>
<dbReference type="OrthoDB" id="3358861at2759"/>
<name>A0A0C9VQ03_SPHS4</name>
<dbReference type="GO" id="GO:0036286">
    <property type="term" value="C:eisosome filament"/>
    <property type="evidence" value="ECO:0007669"/>
    <property type="project" value="TreeGrafter"/>
</dbReference>
<dbReference type="Gene3D" id="1.20.1270.60">
    <property type="entry name" value="Arfaptin homology (AH) domain/BAR domain"/>
    <property type="match status" value="1"/>
</dbReference>
<dbReference type="GO" id="GO:0070941">
    <property type="term" value="P:eisosome assembly"/>
    <property type="evidence" value="ECO:0007669"/>
    <property type="project" value="TreeGrafter"/>
</dbReference>
<keyword evidence="2" id="KW-1185">Reference proteome</keyword>
<sequence>MVHLSADSRLLASLIKQENSYATQLFTVLNASRSSLSALVIYASSSPPPISSTLKGVAASLSGADDALRAYADGIGDWVDSLKAVSEKEDEVAMIVRDREIL</sequence>